<dbReference type="Proteomes" id="UP000669060">
    <property type="component" value="Unassembled WGS sequence"/>
</dbReference>
<dbReference type="Gene3D" id="3.30.300.20">
    <property type="match status" value="1"/>
</dbReference>
<reference evidence="1 2" key="1">
    <citation type="submission" date="2020-12" db="EMBL/GenBank/DDBJ databases">
        <title>Pseudomonas schmalbachii sp. nov. isolated from millipede gut.</title>
        <authorList>
            <person name="Shelomi M."/>
        </authorList>
    </citation>
    <scope>NUCLEOTIDE SEQUENCE [LARGE SCALE GENOMIC DNA]</scope>
    <source>
        <strain evidence="1 2">Milli4</strain>
    </source>
</reference>
<sequence>MSESPVHARYQGIPYQVTFSAETQRWLADEPAALGGADSGPPPFQLLLSSLGACTCITLAMYSKRKGWPLEGIDVELNYTELNPGQTRIGRAIQLHGELDAEQRQRLLEIANACPVHKLLSGEIGIDSRLEG</sequence>
<dbReference type="Pfam" id="PF02566">
    <property type="entry name" value="OsmC"/>
    <property type="match status" value="1"/>
</dbReference>
<organism evidence="1 2">
    <name type="scientific">Pseudomonas schmalbachii</name>
    <dbReference type="NCBI Taxonomy" id="2816993"/>
    <lineage>
        <taxon>Bacteria</taxon>
        <taxon>Pseudomonadati</taxon>
        <taxon>Pseudomonadota</taxon>
        <taxon>Gammaproteobacteria</taxon>
        <taxon>Pseudomonadales</taxon>
        <taxon>Pseudomonadaceae</taxon>
        <taxon>Pseudomonas</taxon>
    </lineage>
</organism>
<dbReference type="RefSeq" id="WP_208313264.1">
    <property type="nucleotide sequence ID" value="NZ_JAELYA010000003.1"/>
</dbReference>
<dbReference type="PANTHER" id="PTHR39624:SF2">
    <property type="entry name" value="OSMC-LIKE PROTEIN"/>
    <property type="match status" value="1"/>
</dbReference>
<evidence type="ECO:0000313" key="1">
    <source>
        <dbReference type="EMBL" id="MBO3275363.1"/>
    </source>
</evidence>
<gene>
    <name evidence="1" type="ORF">JFY56_09020</name>
</gene>
<dbReference type="EMBL" id="JAELYA010000003">
    <property type="protein sequence ID" value="MBO3275363.1"/>
    <property type="molecule type" value="Genomic_DNA"/>
</dbReference>
<dbReference type="PANTHER" id="PTHR39624">
    <property type="entry name" value="PROTEIN INVOLVED IN RIMO-MEDIATED BETA-METHYLTHIOLATION OF RIBOSOMAL PROTEIN S12 YCAO"/>
    <property type="match status" value="1"/>
</dbReference>
<evidence type="ECO:0000313" key="2">
    <source>
        <dbReference type="Proteomes" id="UP000669060"/>
    </source>
</evidence>
<dbReference type="InterPro" id="IPR036102">
    <property type="entry name" value="OsmC/Ohrsf"/>
</dbReference>
<name>A0ABS3TPS0_9PSED</name>
<comment type="caution">
    <text evidence="1">The sequence shown here is derived from an EMBL/GenBank/DDBJ whole genome shotgun (WGS) entry which is preliminary data.</text>
</comment>
<dbReference type="InterPro" id="IPR003718">
    <property type="entry name" value="OsmC/Ohr_fam"/>
</dbReference>
<dbReference type="InterPro" id="IPR015946">
    <property type="entry name" value="KH_dom-like_a/b"/>
</dbReference>
<dbReference type="SUPFAM" id="SSF82784">
    <property type="entry name" value="OsmC-like"/>
    <property type="match status" value="1"/>
</dbReference>
<proteinExistence type="predicted"/>
<keyword evidence="2" id="KW-1185">Reference proteome</keyword>
<protein>
    <submittedName>
        <fullName evidence="1">OsmC family protein</fullName>
    </submittedName>
</protein>
<accession>A0ABS3TPS0</accession>